<dbReference type="AlphaFoldDB" id="A0A9D4S697"/>
<feature type="domain" description="EGF-like" evidence="1">
    <location>
        <begin position="41"/>
        <end position="68"/>
    </location>
</feature>
<dbReference type="Proteomes" id="UP000828390">
    <property type="component" value="Unassembled WGS sequence"/>
</dbReference>
<name>A0A9D4S697_DREPO</name>
<proteinExistence type="predicted"/>
<gene>
    <name evidence="2" type="ORF">DPMN_015554</name>
</gene>
<dbReference type="SMART" id="SM00181">
    <property type="entry name" value="EGF"/>
    <property type="match status" value="3"/>
</dbReference>
<feature type="domain" description="EGF-like" evidence="1">
    <location>
        <begin position="101"/>
        <end position="128"/>
    </location>
</feature>
<evidence type="ECO:0000259" key="1">
    <source>
        <dbReference type="SMART" id="SM00181"/>
    </source>
</evidence>
<reference evidence="2" key="2">
    <citation type="submission" date="2020-11" db="EMBL/GenBank/DDBJ databases">
        <authorList>
            <person name="McCartney M.A."/>
            <person name="Auch B."/>
            <person name="Kono T."/>
            <person name="Mallez S."/>
            <person name="Becker A."/>
            <person name="Gohl D.M."/>
            <person name="Silverstein K.A.T."/>
            <person name="Koren S."/>
            <person name="Bechman K.B."/>
            <person name="Herman A."/>
            <person name="Abrahante J.E."/>
            <person name="Garbe J."/>
        </authorList>
    </citation>
    <scope>NUCLEOTIDE SEQUENCE</scope>
    <source>
        <strain evidence="2">Duluth1</strain>
        <tissue evidence="2">Whole animal</tissue>
    </source>
</reference>
<reference evidence="2" key="1">
    <citation type="journal article" date="2019" name="bioRxiv">
        <title>The Genome of the Zebra Mussel, Dreissena polymorpha: A Resource for Invasive Species Research.</title>
        <authorList>
            <person name="McCartney M.A."/>
            <person name="Auch B."/>
            <person name="Kono T."/>
            <person name="Mallez S."/>
            <person name="Zhang Y."/>
            <person name="Obille A."/>
            <person name="Becker A."/>
            <person name="Abrahante J.E."/>
            <person name="Garbe J."/>
            <person name="Badalamenti J.P."/>
            <person name="Herman A."/>
            <person name="Mangelson H."/>
            <person name="Liachko I."/>
            <person name="Sullivan S."/>
            <person name="Sone E.D."/>
            <person name="Koren S."/>
            <person name="Silverstein K.A.T."/>
            <person name="Beckman K.B."/>
            <person name="Gohl D.M."/>
        </authorList>
    </citation>
    <scope>NUCLEOTIDE SEQUENCE</scope>
    <source>
        <strain evidence="2">Duluth1</strain>
        <tissue evidence="2">Whole animal</tissue>
    </source>
</reference>
<dbReference type="EMBL" id="JAIWYP010000001">
    <property type="protein sequence ID" value="KAH3891452.1"/>
    <property type="molecule type" value="Genomic_DNA"/>
</dbReference>
<protein>
    <recommendedName>
        <fullName evidence="1">EGF-like domain-containing protein</fullName>
    </recommendedName>
</protein>
<feature type="domain" description="EGF-like" evidence="1">
    <location>
        <begin position="12"/>
        <end position="40"/>
    </location>
</feature>
<keyword evidence="3" id="KW-1185">Reference proteome</keyword>
<evidence type="ECO:0000313" key="2">
    <source>
        <dbReference type="EMBL" id="KAH3891452.1"/>
    </source>
</evidence>
<dbReference type="InterPro" id="IPR009030">
    <property type="entry name" value="Growth_fac_rcpt_cys_sf"/>
</dbReference>
<dbReference type="InterPro" id="IPR000742">
    <property type="entry name" value="EGF"/>
</dbReference>
<dbReference type="SUPFAM" id="SSF57184">
    <property type="entry name" value="Growth factor receptor domain"/>
    <property type="match status" value="1"/>
</dbReference>
<organism evidence="2 3">
    <name type="scientific">Dreissena polymorpha</name>
    <name type="common">Zebra mussel</name>
    <name type="synonym">Mytilus polymorpha</name>
    <dbReference type="NCBI Taxonomy" id="45954"/>
    <lineage>
        <taxon>Eukaryota</taxon>
        <taxon>Metazoa</taxon>
        <taxon>Spiralia</taxon>
        <taxon>Lophotrochozoa</taxon>
        <taxon>Mollusca</taxon>
        <taxon>Bivalvia</taxon>
        <taxon>Autobranchia</taxon>
        <taxon>Heteroconchia</taxon>
        <taxon>Euheterodonta</taxon>
        <taxon>Imparidentia</taxon>
        <taxon>Neoheterodontei</taxon>
        <taxon>Myida</taxon>
        <taxon>Dreissenoidea</taxon>
        <taxon>Dreissenidae</taxon>
        <taxon>Dreissena</taxon>
    </lineage>
</organism>
<sequence length="182" mass="19527">MHTLSSLSEVDACAVGCKTCTGDTCFTCSEGYHLDGHTCVKCPKSNCKTCDSYLCQSCSQGFWGSSCVNPCGTGCLNGSCDFNKGECQCKDGVYCTYCWTECRQPCAKCTDWTSCTSCPVGKYTATCQQPCKSTCIDGSCDIYTGECINNEKCPSIVTIVLADTIVRVVSLVITDQHVKCPV</sequence>
<accession>A0A9D4S697</accession>
<evidence type="ECO:0000313" key="3">
    <source>
        <dbReference type="Proteomes" id="UP000828390"/>
    </source>
</evidence>
<comment type="caution">
    <text evidence="2">The sequence shown here is derived from an EMBL/GenBank/DDBJ whole genome shotgun (WGS) entry which is preliminary data.</text>
</comment>